<dbReference type="AlphaFoldDB" id="A0A318LLS9"/>
<keyword evidence="2" id="KW-1185">Reference proteome</keyword>
<dbReference type="Proteomes" id="UP000247892">
    <property type="component" value="Unassembled WGS sequence"/>
</dbReference>
<accession>A0A318LLS9</accession>
<dbReference type="RefSeq" id="WP_110344058.1">
    <property type="nucleotide sequence ID" value="NZ_MASU01000030.1"/>
</dbReference>
<comment type="caution">
    <text evidence="1">The sequence shown here is derived from an EMBL/GenBank/DDBJ whole genome shotgun (WGS) entry which is preliminary data.</text>
</comment>
<evidence type="ECO:0000313" key="2">
    <source>
        <dbReference type="Proteomes" id="UP000247892"/>
    </source>
</evidence>
<organism evidence="1 2">
    <name type="scientific">Prauserella flavalba</name>
    <dbReference type="NCBI Taxonomy" id="1477506"/>
    <lineage>
        <taxon>Bacteria</taxon>
        <taxon>Bacillati</taxon>
        <taxon>Actinomycetota</taxon>
        <taxon>Actinomycetes</taxon>
        <taxon>Pseudonocardiales</taxon>
        <taxon>Pseudonocardiaceae</taxon>
        <taxon>Prauserella</taxon>
    </lineage>
</organism>
<name>A0A318LLS9_9PSEU</name>
<dbReference type="OrthoDB" id="3678311at2"/>
<proteinExistence type="predicted"/>
<protein>
    <submittedName>
        <fullName evidence="1">Uncharacterized protein</fullName>
    </submittedName>
</protein>
<evidence type="ECO:0000313" key="1">
    <source>
        <dbReference type="EMBL" id="PXY17051.1"/>
    </source>
</evidence>
<sequence length="252" mass="26624">MTIRLYTAWSDATQERAGRSPIRDAAIRAALLHLLADNTAAIRRPPSDTPARRVALIGGFDRGSRAVRAAVKAAATGHGWPLLDLPTVPAFGAIPPADDIAVVVAANPAVSQAAHRCAAFWRCRVLDPAVDPADLACRERPAVAVTTADGLCDHSASRWEISGSLTYRTRTGPATGVTAIAVEPGTDGIVIDRVHGDRHERARLGTTSLVLRVDLPTEGTIDGHAQIFPAGTYTFVAQPERYGHLALPGEQG</sequence>
<gene>
    <name evidence="1" type="ORF">BA062_37905</name>
</gene>
<reference evidence="1 2" key="1">
    <citation type="submission" date="2016-07" db="EMBL/GenBank/DDBJ databases">
        <title>Draft genome sequence of Prauserella sp. YIM 121212, isolated from alkaline soil.</title>
        <authorList>
            <person name="Ruckert C."/>
            <person name="Albersmeier A."/>
            <person name="Jiang C.-L."/>
            <person name="Jiang Y."/>
            <person name="Kalinowski J."/>
            <person name="Schneider O."/>
            <person name="Winkler A."/>
            <person name="Zotchev S.B."/>
        </authorList>
    </citation>
    <scope>NUCLEOTIDE SEQUENCE [LARGE SCALE GENOMIC DNA]</scope>
    <source>
        <strain evidence="1 2">YIM 121212</strain>
    </source>
</reference>
<dbReference type="EMBL" id="MASU01000030">
    <property type="protein sequence ID" value="PXY17051.1"/>
    <property type="molecule type" value="Genomic_DNA"/>
</dbReference>